<keyword evidence="2" id="KW-1185">Reference proteome</keyword>
<proteinExistence type="predicted"/>
<comment type="caution">
    <text evidence="1">The sequence shown here is derived from an EMBL/GenBank/DDBJ whole genome shotgun (WGS) entry which is preliminary data.</text>
</comment>
<protein>
    <submittedName>
        <fullName evidence="1">Uncharacterized protein</fullName>
    </submittedName>
</protein>
<sequence length="109" mass="12637">MYVFYSVFLNMQDYFLAILLSVKRQTNLCRSHSPPDPPIRATTHCWVPTHSRRIAGFRKHALGRIHLHEREVGEGEEKMTSEECRLDFVCLELHCKLPQGTSLPPPHLL</sequence>
<name>A0ACB8G197_9SAUR</name>
<evidence type="ECO:0000313" key="2">
    <source>
        <dbReference type="Proteomes" id="UP000827872"/>
    </source>
</evidence>
<reference evidence="1" key="1">
    <citation type="submission" date="2021-08" db="EMBL/GenBank/DDBJ databases">
        <title>The first chromosome-level gecko genome reveals the dynamic sex chromosomes of Neotropical dwarf geckos (Sphaerodactylidae: Sphaerodactylus).</title>
        <authorList>
            <person name="Pinto B.J."/>
            <person name="Keating S.E."/>
            <person name="Gamble T."/>
        </authorList>
    </citation>
    <scope>NUCLEOTIDE SEQUENCE</scope>
    <source>
        <strain evidence="1">TG3544</strain>
    </source>
</reference>
<gene>
    <name evidence="1" type="ORF">K3G42_004396</name>
</gene>
<evidence type="ECO:0000313" key="1">
    <source>
        <dbReference type="EMBL" id="KAH8012853.1"/>
    </source>
</evidence>
<accession>A0ACB8G197</accession>
<dbReference type="Proteomes" id="UP000827872">
    <property type="component" value="Linkage Group LG02"/>
</dbReference>
<organism evidence="1 2">
    <name type="scientific">Sphaerodactylus townsendi</name>
    <dbReference type="NCBI Taxonomy" id="933632"/>
    <lineage>
        <taxon>Eukaryota</taxon>
        <taxon>Metazoa</taxon>
        <taxon>Chordata</taxon>
        <taxon>Craniata</taxon>
        <taxon>Vertebrata</taxon>
        <taxon>Euteleostomi</taxon>
        <taxon>Lepidosauria</taxon>
        <taxon>Squamata</taxon>
        <taxon>Bifurcata</taxon>
        <taxon>Gekkota</taxon>
        <taxon>Sphaerodactylidae</taxon>
        <taxon>Sphaerodactylus</taxon>
    </lineage>
</organism>
<dbReference type="EMBL" id="CM037615">
    <property type="protein sequence ID" value="KAH8012853.1"/>
    <property type="molecule type" value="Genomic_DNA"/>
</dbReference>